<reference evidence="4" key="1">
    <citation type="submission" date="2022-11" db="EMBL/GenBank/DDBJ databases">
        <title>Corynebacterium sp. isolated from Penguins.</title>
        <authorList>
            <person name="Sedlar K."/>
            <person name="Svec P."/>
        </authorList>
    </citation>
    <scope>NUCLEOTIDE SEQUENCE</scope>
    <source>
        <strain evidence="4">P7374</strain>
    </source>
</reference>
<dbReference type="InterPro" id="IPR006311">
    <property type="entry name" value="TAT_signal"/>
</dbReference>
<protein>
    <recommendedName>
        <fullName evidence="6">Secreted protein</fullName>
    </recommendedName>
</protein>
<evidence type="ECO:0000313" key="5">
    <source>
        <dbReference type="Proteomes" id="UP001071478"/>
    </source>
</evidence>
<feature type="region of interest" description="Disordered" evidence="1">
    <location>
        <begin position="86"/>
        <end position="105"/>
    </location>
</feature>
<dbReference type="EMBL" id="JAPMKU010000002">
    <property type="protein sequence ID" value="MCX7468045.1"/>
    <property type="molecule type" value="Genomic_DNA"/>
</dbReference>
<keyword evidence="3" id="KW-0732">Signal</keyword>
<feature type="transmembrane region" description="Helical" evidence="2">
    <location>
        <begin position="217"/>
        <end position="237"/>
    </location>
</feature>
<organism evidence="4 5">
    <name type="scientific">Corynebacterium pygosceleis</name>
    <dbReference type="NCBI Taxonomy" id="2800406"/>
    <lineage>
        <taxon>Bacteria</taxon>
        <taxon>Bacillati</taxon>
        <taxon>Actinomycetota</taxon>
        <taxon>Actinomycetes</taxon>
        <taxon>Mycobacteriales</taxon>
        <taxon>Corynebacteriaceae</taxon>
        <taxon>Corynebacterium</taxon>
    </lineage>
</organism>
<feature type="signal peptide" evidence="3">
    <location>
        <begin position="1"/>
        <end position="28"/>
    </location>
</feature>
<evidence type="ECO:0000256" key="1">
    <source>
        <dbReference type="SAM" id="MobiDB-lite"/>
    </source>
</evidence>
<dbReference type="RefSeq" id="WP_200254269.1">
    <property type="nucleotide sequence ID" value="NZ_JAENIQ020000001.1"/>
</dbReference>
<evidence type="ECO:0000256" key="2">
    <source>
        <dbReference type="SAM" id="Phobius"/>
    </source>
</evidence>
<accession>A0A9Q4C9P6</accession>
<evidence type="ECO:0008006" key="6">
    <source>
        <dbReference type="Google" id="ProtNLM"/>
    </source>
</evidence>
<evidence type="ECO:0000256" key="3">
    <source>
        <dbReference type="SAM" id="SignalP"/>
    </source>
</evidence>
<feature type="chain" id="PRO_5040285169" description="Secreted protein" evidence="3">
    <location>
        <begin position="29"/>
        <end position="248"/>
    </location>
</feature>
<proteinExistence type="predicted"/>
<name>A0A9Q4C9P6_9CORY</name>
<dbReference type="AlphaFoldDB" id="A0A9Q4C9P6"/>
<keyword evidence="2" id="KW-1133">Transmembrane helix</keyword>
<keyword evidence="2" id="KW-0472">Membrane</keyword>
<comment type="caution">
    <text evidence="4">The sequence shown here is derived from an EMBL/GenBank/DDBJ whole genome shotgun (WGS) entry which is preliminary data.</text>
</comment>
<dbReference type="PROSITE" id="PS51318">
    <property type="entry name" value="TAT"/>
    <property type="match status" value="1"/>
</dbReference>
<evidence type="ECO:0000313" key="4">
    <source>
        <dbReference type="EMBL" id="MCX7468045.1"/>
    </source>
</evidence>
<keyword evidence="2" id="KW-0812">Transmembrane</keyword>
<gene>
    <name evidence="4" type="ORF">OS129_04010</name>
</gene>
<sequence>MSTHPVTRQLLRAVGGAGAATCVLTVCAVPAAAYTVTADTTRMVCSVDPEEEGSDVVQFWRTLDEDARNQRLDELDEADPGLRSAIEAYDSPTNGPDSPTPADLQRRIGEAGGTEGLGMLTTLTAEDAGVPGEPTGHKTEYTEQEARDAATAIGADPGAKVGEALWEQAATGPRLEVIRAELFTGRAGDYNRTQEHLRQSLVECADELRDAEPLPTWIWFLGGAATLAVLAVALTAFRNSRKPNRHAA</sequence>
<dbReference type="Proteomes" id="UP001071478">
    <property type="component" value="Unassembled WGS sequence"/>
</dbReference>